<keyword evidence="4" id="KW-0560">Oxidoreductase</keyword>
<organism evidence="6 7">
    <name type="scientific">Oldenlandia corymbosa var. corymbosa</name>
    <dbReference type="NCBI Taxonomy" id="529605"/>
    <lineage>
        <taxon>Eukaryota</taxon>
        <taxon>Viridiplantae</taxon>
        <taxon>Streptophyta</taxon>
        <taxon>Embryophyta</taxon>
        <taxon>Tracheophyta</taxon>
        <taxon>Spermatophyta</taxon>
        <taxon>Magnoliopsida</taxon>
        <taxon>eudicotyledons</taxon>
        <taxon>Gunneridae</taxon>
        <taxon>Pentapetalae</taxon>
        <taxon>asterids</taxon>
        <taxon>lamiids</taxon>
        <taxon>Gentianales</taxon>
        <taxon>Rubiaceae</taxon>
        <taxon>Rubioideae</taxon>
        <taxon>Spermacoceae</taxon>
        <taxon>Hedyotis-Oldenlandia complex</taxon>
        <taxon>Oldenlandia</taxon>
    </lineage>
</organism>
<dbReference type="InterPro" id="IPR005123">
    <property type="entry name" value="Oxoglu/Fe-dep_dioxygenase_dom"/>
</dbReference>
<evidence type="ECO:0000256" key="1">
    <source>
        <dbReference type="ARBA" id="ARBA00008056"/>
    </source>
</evidence>
<dbReference type="InterPro" id="IPR027443">
    <property type="entry name" value="IPNS-like_sf"/>
</dbReference>
<keyword evidence="7" id="KW-1185">Reference proteome</keyword>
<dbReference type="Pfam" id="PF03171">
    <property type="entry name" value="2OG-FeII_Oxy"/>
    <property type="match status" value="1"/>
</dbReference>
<evidence type="ECO:0000256" key="3">
    <source>
        <dbReference type="ARBA" id="ARBA00023004"/>
    </source>
</evidence>
<evidence type="ECO:0000256" key="2">
    <source>
        <dbReference type="ARBA" id="ARBA00022723"/>
    </source>
</evidence>
<proteinExistence type="inferred from homology"/>
<dbReference type="Gene3D" id="2.60.120.330">
    <property type="entry name" value="B-lactam Antibiotic, Isopenicillin N Synthase, Chain"/>
    <property type="match status" value="2"/>
</dbReference>
<dbReference type="EMBL" id="OX459120">
    <property type="protein sequence ID" value="CAI9100854.1"/>
    <property type="molecule type" value="Genomic_DNA"/>
</dbReference>
<dbReference type="GO" id="GO:0002238">
    <property type="term" value="P:response to molecule of fungal origin"/>
    <property type="evidence" value="ECO:0007669"/>
    <property type="project" value="UniProtKB-ARBA"/>
</dbReference>
<keyword evidence="2 4" id="KW-0479">Metal-binding</keyword>
<reference evidence="6" key="1">
    <citation type="submission" date="2023-03" db="EMBL/GenBank/DDBJ databases">
        <authorList>
            <person name="Julca I."/>
        </authorList>
    </citation>
    <scope>NUCLEOTIDE SEQUENCE</scope>
</reference>
<accession>A0AAV1D1G5</accession>
<keyword evidence="3 4" id="KW-0408">Iron</keyword>
<feature type="domain" description="Fe2OG dioxygenase" evidence="5">
    <location>
        <begin position="107"/>
        <end position="207"/>
    </location>
</feature>
<dbReference type="GO" id="GO:0046872">
    <property type="term" value="F:metal ion binding"/>
    <property type="evidence" value="ECO:0007669"/>
    <property type="project" value="UniProtKB-KW"/>
</dbReference>
<dbReference type="AlphaFoldDB" id="A0AAV1D1G5"/>
<dbReference type="Proteomes" id="UP001161247">
    <property type="component" value="Chromosome 3"/>
</dbReference>
<comment type="similarity">
    <text evidence="1 4">Belongs to the iron/ascorbate-dependent oxidoreductase family.</text>
</comment>
<dbReference type="PROSITE" id="PS51471">
    <property type="entry name" value="FE2OG_OXY"/>
    <property type="match status" value="1"/>
</dbReference>
<dbReference type="GO" id="GO:0009805">
    <property type="term" value="P:coumarin biosynthetic process"/>
    <property type="evidence" value="ECO:0007669"/>
    <property type="project" value="UniProtKB-ARBA"/>
</dbReference>
<sequence length="255" mass="29525">MGSSFSNVINHGIECDLLDELRENTRQFFKLPVEEKQNYARGPNEIEGYGNDMVLYQNQTLDWTDRIYLLVHPEDNRKLHYWPRNPKSFRALGLSEDSFLNQYGDKPTMYTRFNFYPSCPKPDLVQGLKPHSDGSAITILLPDEEVEGLQFLIDDQWVRIRINPHALLVNVGNQMEMMSTGILKSPIHRVTTNTDKERISVAMFCAPGTAEDVGPVEELINDTRPRLYKTVKDYPAIYFKYYQLGKRPIEAVKLY</sequence>
<evidence type="ECO:0000259" key="5">
    <source>
        <dbReference type="PROSITE" id="PS51471"/>
    </source>
</evidence>
<evidence type="ECO:0000256" key="4">
    <source>
        <dbReference type="RuleBase" id="RU003682"/>
    </source>
</evidence>
<dbReference type="SUPFAM" id="SSF51197">
    <property type="entry name" value="Clavaminate synthase-like"/>
    <property type="match status" value="1"/>
</dbReference>
<evidence type="ECO:0000313" key="6">
    <source>
        <dbReference type="EMBL" id="CAI9100854.1"/>
    </source>
</evidence>
<dbReference type="InterPro" id="IPR026992">
    <property type="entry name" value="DIOX_N"/>
</dbReference>
<protein>
    <submittedName>
        <fullName evidence="6">OLC1v1038039C1</fullName>
    </submittedName>
</protein>
<gene>
    <name evidence="6" type="ORF">OLC1_LOCUS10580</name>
</gene>
<dbReference type="PANTHER" id="PTHR47991">
    <property type="entry name" value="OXOGLUTARATE/IRON-DEPENDENT DIOXYGENASE"/>
    <property type="match status" value="1"/>
</dbReference>
<dbReference type="Pfam" id="PF14226">
    <property type="entry name" value="DIOX_N"/>
    <property type="match status" value="1"/>
</dbReference>
<dbReference type="InterPro" id="IPR050295">
    <property type="entry name" value="Plant_2OG-oxidoreductases"/>
</dbReference>
<evidence type="ECO:0000313" key="7">
    <source>
        <dbReference type="Proteomes" id="UP001161247"/>
    </source>
</evidence>
<dbReference type="InterPro" id="IPR044861">
    <property type="entry name" value="IPNS-like_FE2OG_OXY"/>
</dbReference>
<dbReference type="GO" id="GO:0016706">
    <property type="term" value="F:2-oxoglutarate-dependent dioxygenase activity"/>
    <property type="evidence" value="ECO:0007669"/>
    <property type="project" value="UniProtKB-ARBA"/>
</dbReference>
<name>A0AAV1D1G5_OLDCO</name>